<comment type="caution">
    <text evidence="6">The sequence shown here is derived from an EMBL/GenBank/DDBJ whole genome shotgun (WGS) entry which is preliminary data.</text>
</comment>
<dbReference type="InterPro" id="IPR013342">
    <property type="entry name" value="Mandelate_racemase_C"/>
</dbReference>
<sequence length="367" mass="39395">MKIARIAAYRVDLPLNEGSYRWSGGKSVDVFDCTIIRVETDAGIVGHGEVCPLGPFYLPAYAEGVRAGIAELGPHLLGEDPTQLGRLNRIMDAALKGHPYVKSGLDIACWDILGQVAGLPVCTLLGGRYGEAVTLYRAISQAEPDAMAESVAGYRRQGYRRFQLKVGGDPDVDVARIKAVAALLGPGEVLVADANTGWLMHEAARVVRGVRDVDVYIEQPCPGYEECLSIRRRTDHPFVLDESVDGLDMLLRGRADGAMDVVNLKISKLGGLTKTRQARDLCVAMGVAMTLEDSWGGDVATAAIAHLAHSTPEEFRFTATDFNSYVTVDTADGAPRRVDGRMAASTSPGLGITPRMEVLGDPKVDLS</sequence>
<dbReference type="PANTHER" id="PTHR48073">
    <property type="entry name" value="O-SUCCINYLBENZOATE SYNTHASE-RELATED"/>
    <property type="match status" value="1"/>
</dbReference>
<keyword evidence="3" id="KW-0413">Isomerase</keyword>
<name>A0ABT6F9V0_9BACT</name>
<evidence type="ECO:0000256" key="4">
    <source>
        <dbReference type="SAM" id="MobiDB-lite"/>
    </source>
</evidence>
<dbReference type="Gene3D" id="3.30.390.10">
    <property type="entry name" value="Enolase-like, N-terminal domain"/>
    <property type="match status" value="1"/>
</dbReference>
<feature type="domain" description="Mandelate racemase/muconate lactonizing enzyme C-terminal" evidence="5">
    <location>
        <begin position="144"/>
        <end position="237"/>
    </location>
</feature>
<dbReference type="SFLD" id="SFLDG00180">
    <property type="entry name" value="muconate_cycloisomerase"/>
    <property type="match status" value="1"/>
</dbReference>
<comment type="similarity">
    <text evidence="1">Belongs to the mandelate racemase/muconate lactonizing enzyme family.</text>
</comment>
<dbReference type="SMART" id="SM00922">
    <property type="entry name" value="MR_MLE"/>
    <property type="match status" value="1"/>
</dbReference>
<evidence type="ECO:0000256" key="2">
    <source>
        <dbReference type="ARBA" id="ARBA00022723"/>
    </source>
</evidence>
<evidence type="ECO:0000313" key="6">
    <source>
        <dbReference type="EMBL" id="MDG3004372.1"/>
    </source>
</evidence>
<dbReference type="Gene3D" id="3.20.20.120">
    <property type="entry name" value="Enolase-like C-terminal domain"/>
    <property type="match status" value="1"/>
</dbReference>
<dbReference type="Pfam" id="PF02746">
    <property type="entry name" value="MR_MLE_N"/>
    <property type="match status" value="1"/>
</dbReference>
<dbReference type="Pfam" id="PF13378">
    <property type="entry name" value="MR_MLE_C"/>
    <property type="match status" value="1"/>
</dbReference>
<reference evidence="6 7" key="1">
    <citation type="submission" date="2023-03" db="EMBL/GenBank/DDBJ databases">
        <title>Paludisphaera mucosa sp. nov. a novel planctomycete from northern fen.</title>
        <authorList>
            <person name="Ivanova A."/>
        </authorList>
    </citation>
    <scope>NUCLEOTIDE SEQUENCE [LARGE SCALE GENOMIC DNA]</scope>
    <source>
        <strain evidence="6 7">Pla2</strain>
    </source>
</reference>
<evidence type="ECO:0000256" key="3">
    <source>
        <dbReference type="ARBA" id="ARBA00023235"/>
    </source>
</evidence>
<dbReference type="InterPro" id="IPR029017">
    <property type="entry name" value="Enolase-like_N"/>
</dbReference>
<dbReference type="InterPro" id="IPR029065">
    <property type="entry name" value="Enolase_C-like"/>
</dbReference>
<dbReference type="InterPro" id="IPR013341">
    <property type="entry name" value="Mandelate_racemase_N_dom"/>
</dbReference>
<keyword evidence="7" id="KW-1185">Reference proteome</keyword>
<dbReference type="SUPFAM" id="SSF51604">
    <property type="entry name" value="Enolase C-terminal domain-like"/>
    <property type="match status" value="1"/>
</dbReference>
<dbReference type="SFLD" id="SFLDF00555">
    <property type="entry name" value="cis-3-hydroxy-L-proline_dehydr"/>
    <property type="match status" value="1"/>
</dbReference>
<dbReference type="InterPro" id="IPR036849">
    <property type="entry name" value="Enolase-like_C_sf"/>
</dbReference>
<dbReference type="InterPro" id="IPR034620">
    <property type="entry name" value="Cis-3-h-L-Pro_dehydratase"/>
</dbReference>
<proteinExistence type="inferred from homology"/>
<organism evidence="6 7">
    <name type="scientific">Paludisphaera mucosa</name>
    <dbReference type="NCBI Taxonomy" id="3030827"/>
    <lineage>
        <taxon>Bacteria</taxon>
        <taxon>Pseudomonadati</taxon>
        <taxon>Planctomycetota</taxon>
        <taxon>Planctomycetia</taxon>
        <taxon>Isosphaerales</taxon>
        <taxon>Isosphaeraceae</taxon>
        <taxon>Paludisphaera</taxon>
    </lineage>
</organism>
<dbReference type="SFLD" id="SFLDS00001">
    <property type="entry name" value="Enolase"/>
    <property type="match status" value="1"/>
</dbReference>
<dbReference type="RefSeq" id="WP_277860730.1">
    <property type="nucleotide sequence ID" value="NZ_JARRAG010000002.1"/>
</dbReference>
<dbReference type="PANTHER" id="PTHR48073:SF2">
    <property type="entry name" value="O-SUCCINYLBENZOATE SYNTHASE"/>
    <property type="match status" value="1"/>
</dbReference>
<feature type="compositionally biased region" description="Basic and acidic residues" evidence="4">
    <location>
        <begin position="358"/>
        <end position="367"/>
    </location>
</feature>
<dbReference type="SUPFAM" id="SSF54826">
    <property type="entry name" value="Enolase N-terminal domain-like"/>
    <property type="match status" value="1"/>
</dbReference>
<dbReference type="NCBIfam" id="NF043002">
    <property type="entry name" value="HProlDhtase"/>
    <property type="match status" value="1"/>
</dbReference>
<keyword evidence="2" id="KW-0479">Metal-binding</keyword>
<accession>A0ABT6F9V0</accession>
<dbReference type="EMBL" id="JARRAG010000002">
    <property type="protein sequence ID" value="MDG3004372.1"/>
    <property type="molecule type" value="Genomic_DNA"/>
</dbReference>
<gene>
    <name evidence="6" type="ORF">PZE19_11345</name>
</gene>
<protein>
    <submittedName>
        <fullName evidence="6">Mandelate racemase/muconate lactonizing enzyme family protein</fullName>
    </submittedName>
</protein>
<evidence type="ECO:0000313" key="7">
    <source>
        <dbReference type="Proteomes" id="UP001216907"/>
    </source>
</evidence>
<feature type="region of interest" description="Disordered" evidence="4">
    <location>
        <begin position="338"/>
        <end position="367"/>
    </location>
</feature>
<evidence type="ECO:0000256" key="1">
    <source>
        <dbReference type="ARBA" id="ARBA00008031"/>
    </source>
</evidence>
<evidence type="ECO:0000259" key="5">
    <source>
        <dbReference type="SMART" id="SM00922"/>
    </source>
</evidence>
<dbReference type="InterPro" id="IPR054855">
    <property type="entry name" value="HProlDhtase"/>
</dbReference>
<dbReference type="Proteomes" id="UP001216907">
    <property type="component" value="Unassembled WGS sequence"/>
</dbReference>